<reference evidence="1" key="4">
    <citation type="submission" date="2024-05" db="EMBL/GenBank/DDBJ databases">
        <authorList>
            <person name="Sun Q."/>
            <person name="Zhou Y."/>
        </authorList>
    </citation>
    <scope>NUCLEOTIDE SEQUENCE</scope>
    <source>
        <strain evidence="1">CGMCC 1.15931</strain>
    </source>
</reference>
<dbReference type="EMBL" id="BMKG01000053">
    <property type="protein sequence ID" value="GGC25415.1"/>
    <property type="molecule type" value="Genomic_DNA"/>
</dbReference>
<reference evidence="4" key="2">
    <citation type="journal article" date="2019" name="Int. J. Syst. Evol. Microbiol.">
        <title>The Global Catalogue of Microorganisms (GCM) 10K type strain sequencing project: providing services to taxonomists for standard genome sequencing and annotation.</title>
        <authorList>
            <consortium name="The Broad Institute Genomics Platform"/>
            <consortium name="The Broad Institute Genome Sequencing Center for Infectious Disease"/>
            <person name="Wu L."/>
            <person name="Ma J."/>
        </authorList>
    </citation>
    <scope>NUCLEOTIDE SEQUENCE [LARGE SCALE GENOMIC DNA]</scope>
    <source>
        <strain evidence="4">CGMCC 1.15931</strain>
    </source>
</reference>
<gene>
    <name evidence="1" type="ORF">GCM10011572_53520</name>
    <name evidence="2" type="ORF">GM672_26975</name>
</gene>
<dbReference type="EMBL" id="WNKZ01000166">
    <property type="protein sequence ID" value="MTV56371.1"/>
    <property type="molecule type" value="Genomic_DNA"/>
</dbReference>
<dbReference type="Proteomes" id="UP000622638">
    <property type="component" value="Unassembled WGS sequence"/>
</dbReference>
<protein>
    <submittedName>
        <fullName evidence="2">Uncharacterized protein</fullName>
    </submittedName>
</protein>
<evidence type="ECO:0000313" key="1">
    <source>
        <dbReference type="EMBL" id="GGC25415.1"/>
    </source>
</evidence>
<accession>A0A6I3T4C2</accession>
<dbReference type="OrthoDB" id="9878856at2"/>
<dbReference type="Proteomes" id="UP000430634">
    <property type="component" value="Unassembled WGS sequence"/>
</dbReference>
<organism evidence="2 3">
    <name type="scientific">Pseudoduganella buxea</name>
    <dbReference type="NCBI Taxonomy" id="1949069"/>
    <lineage>
        <taxon>Bacteria</taxon>
        <taxon>Pseudomonadati</taxon>
        <taxon>Pseudomonadota</taxon>
        <taxon>Betaproteobacteria</taxon>
        <taxon>Burkholderiales</taxon>
        <taxon>Oxalobacteraceae</taxon>
        <taxon>Telluria group</taxon>
        <taxon>Pseudoduganella</taxon>
    </lineage>
</organism>
<dbReference type="RefSeq" id="WP_155473591.1">
    <property type="nucleotide sequence ID" value="NZ_BMKG01000053.1"/>
</dbReference>
<evidence type="ECO:0000313" key="3">
    <source>
        <dbReference type="Proteomes" id="UP000430634"/>
    </source>
</evidence>
<sequence length="63" mass="7157">MLLDSLKIDITEMIDLAQRIENYDATLAASQTLGKQIEPADAAHVERRHRGERLAELRVKWGV</sequence>
<reference evidence="2 3" key="3">
    <citation type="submission" date="2019-11" db="EMBL/GenBank/DDBJ databases">
        <title>Type strains purchased from KCTC, JCM and DSMZ.</title>
        <authorList>
            <person name="Lu H."/>
        </authorList>
    </citation>
    <scope>NUCLEOTIDE SEQUENCE [LARGE SCALE GENOMIC DNA]</scope>
    <source>
        <strain evidence="2 3">KCTC 52429</strain>
    </source>
</reference>
<reference evidence="1" key="1">
    <citation type="journal article" date="2014" name="Int. J. Syst. Evol. Microbiol.">
        <title>Complete genome of a new Firmicutes species belonging to the dominant human colonic microbiota ('Ruminococcus bicirculans') reveals two chromosomes and a selective capacity to utilize plant glucans.</title>
        <authorList>
            <consortium name="NISC Comparative Sequencing Program"/>
            <person name="Wegmann U."/>
            <person name="Louis P."/>
            <person name="Goesmann A."/>
            <person name="Henrissat B."/>
            <person name="Duncan S.H."/>
            <person name="Flint H.J."/>
        </authorList>
    </citation>
    <scope>NUCLEOTIDE SEQUENCE</scope>
    <source>
        <strain evidence="1">CGMCC 1.15931</strain>
    </source>
</reference>
<proteinExistence type="predicted"/>
<evidence type="ECO:0000313" key="2">
    <source>
        <dbReference type="EMBL" id="MTV56371.1"/>
    </source>
</evidence>
<name>A0A6I3T4C2_9BURK</name>
<keyword evidence="4" id="KW-1185">Reference proteome</keyword>
<comment type="caution">
    <text evidence="2">The sequence shown here is derived from an EMBL/GenBank/DDBJ whole genome shotgun (WGS) entry which is preliminary data.</text>
</comment>
<dbReference type="AlphaFoldDB" id="A0A6I3T4C2"/>
<evidence type="ECO:0000313" key="4">
    <source>
        <dbReference type="Proteomes" id="UP000622638"/>
    </source>
</evidence>